<dbReference type="EMBL" id="JAESWC010000018">
    <property type="protein sequence ID" value="MBL4937816.1"/>
    <property type="molecule type" value="Genomic_DNA"/>
</dbReference>
<dbReference type="Proteomes" id="UP000632377">
    <property type="component" value="Unassembled WGS sequence"/>
</dbReference>
<accession>A0ABS1TEL1</accession>
<reference evidence="1 2" key="1">
    <citation type="submission" date="2021-01" db="EMBL/GenBank/DDBJ databases">
        <title>Genome public.</title>
        <authorList>
            <person name="Liu C."/>
            <person name="Sun Q."/>
        </authorList>
    </citation>
    <scope>NUCLEOTIDE SEQUENCE [LARGE SCALE GENOMIC DNA]</scope>
    <source>
        <strain evidence="1 2">YIM B02515</strain>
    </source>
</reference>
<evidence type="ECO:0000313" key="2">
    <source>
        <dbReference type="Proteomes" id="UP000632377"/>
    </source>
</evidence>
<comment type="caution">
    <text evidence="1">The sequence shown here is derived from an EMBL/GenBank/DDBJ whole genome shotgun (WGS) entry which is preliminary data.</text>
</comment>
<dbReference type="RefSeq" id="WP_202750562.1">
    <property type="nucleotide sequence ID" value="NZ_JAESWC010000018.1"/>
</dbReference>
<dbReference type="Gene3D" id="1.10.287.800">
    <property type="entry name" value="protein ne1242"/>
    <property type="match status" value="1"/>
</dbReference>
<evidence type="ECO:0000313" key="1">
    <source>
        <dbReference type="EMBL" id="MBL4937816.1"/>
    </source>
</evidence>
<proteinExistence type="predicted"/>
<name>A0ABS1TEL1_9CLOT</name>
<protein>
    <submittedName>
        <fullName evidence="1">DUF3232 domain-containing protein</fullName>
    </submittedName>
</protein>
<sequence length="127" mass="15122">MYTYKSYIKKINSISVEEAEEIYEKMLAEIDFNDSDVKELWDDFIKNVIEYASIRSKWLTFAREERMEKDPVRTSIHNSLISSFNVLSRYLEKIGKDVSWRARIGEDRKRIGDFACYIVFIFALNAR</sequence>
<organism evidence="1 2">
    <name type="scientific">Clostridium rhizosphaerae</name>
    <dbReference type="NCBI Taxonomy" id="2803861"/>
    <lineage>
        <taxon>Bacteria</taxon>
        <taxon>Bacillati</taxon>
        <taxon>Bacillota</taxon>
        <taxon>Clostridia</taxon>
        <taxon>Eubacteriales</taxon>
        <taxon>Clostridiaceae</taxon>
        <taxon>Clostridium</taxon>
    </lineage>
</organism>
<keyword evidence="2" id="KW-1185">Reference proteome</keyword>
<gene>
    <name evidence="1" type="ORF">JK636_19090</name>
</gene>